<gene>
    <name evidence="1" type="ORF">SAMN02745229_00159</name>
</gene>
<dbReference type="EMBL" id="FQXK01000003">
    <property type="protein sequence ID" value="SHH07538.1"/>
    <property type="molecule type" value="Genomic_DNA"/>
</dbReference>
<name>A0A1M5Q0K0_BUTFI</name>
<organism evidence="1 2">
    <name type="scientific">Butyrivibrio fibrisolvens DSM 3071</name>
    <dbReference type="NCBI Taxonomy" id="1121131"/>
    <lineage>
        <taxon>Bacteria</taxon>
        <taxon>Bacillati</taxon>
        <taxon>Bacillota</taxon>
        <taxon>Clostridia</taxon>
        <taxon>Lachnospirales</taxon>
        <taxon>Lachnospiraceae</taxon>
        <taxon>Butyrivibrio</taxon>
    </lineage>
</organism>
<reference evidence="2" key="1">
    <citation type="submission" date="2016-11" db="EMBL/GenBank/DDBJ databases">
        <authorList>
            <person name="Varghese N."/>
            <person name="Submissions S."/>
        </authorList>
    </citation>
    <scope>NUCLEOTIDE SEQUENCE [LARGE SCALE GENOMIC DNA]</scope>
    <source>
        <strain evidence="2">DSM 3071</strain>
    </source>
</reference>
<evidence type="ECO:0000313" key="1">
    <source>
        <dbReference type="EMBL" id="SHH07538.1"/>
    </source>
</evidence>
<dbReference type="STRING" id="1121131.SAMN02745229_00159"/>
<evidence type="ECO:0000313" key="2">
    <source>
        <dbReference type="Proteomes" id="UP000184278"/>
    </source>
</evidence>
<proteinExistence type="predicted"/>
<protein>
    <submittedName>
        <fullName evidence="1">Uncharacterized protein</fullName>
    </submittedName>
</protein>
<sequence length="66" mass="7724">MNGDVGALFELKEHYKKLMCYALNREIRMSSELYGFEEELYGFDDLLGDMGIIFDNAVMDFEKIED</sequence>
<dbReference type="AlphaFoldDB" id="A0A1M5Q0K0"/>
<dbReference type="Proteomes" id="UP000184278">
    <property type="component" value="Unassembled WGS sequence"/>
</dbReference>
<accession>A0A1M5Q0K0</accession>
<keyword evidence="2" id="KW-1185">Reference proteome</keyword>